<dbReference type="Proteomes" id="UP000185984">
    <property type="component" value="Unassembled WGS sequence"/>
</dbReference>
<feature type="compositionally biased region" description="Basic and acidic residues" evidence="1">
    <location>
        <begin position="111"/>
        <end position="121"/>
    </location>
</feature>
<dbReference type="PIRSF" id="PIRSF021328">
    <property type="entry name" value="UCP021328"/>
    <property type="match status" value="1"/>
</dbReference>
<feature type="region of interest" description="Disordered" evidence="1">
    <location>
        <begin position="105"/>
        <end position="136"/>
    </location>
</feature>
<evidence type="ECO:0008006" key="4">
    <source>
        <dbReference type="Google" id="ProtNLM"/>
    </source>
</evidence>
<dbReference type="AlphaFoldDB" id="A0A1U7HQT2"/>
<proteinExistence type="predicted"/>
<dbReference type="EMBL" id="MRCC01000009">
    <property type="protein sequence ID" value="OKH25927.1"/>
    <property type="molecule type" value="Genomic_DNA"/>
</dbReference>
<evidence type="ECO:0000313" key="2">
    <source>
        <dbReference type="EMBL" id="OKH25927.1"/>
    </source>
</evidence>
<accession>A0A1U7HQT2</accession>
<dbReference type="Pfam" id="PF11208">
    <property type="entry name" value="DUF2992"/>
    <property type="match status" value="1"/>
</dbReference>
<organism evidence="2 3">
    <name type="scientific">Chroogloeocystis siderophila 5.2 s.c.1</name>
    <dbReference type="NCBI Taxonomy" id="247279"/>
    <lineage>
        <taxon>Bacteria</taxon>
        <taxon>Bacillati</taxon>
        <taxon>Cyanobacteriota</taxon>
        <taxon>Cyanophyceae</taxon>
        <taxon>Oscillatoriophycideae</taxon>
        <taxon>Chroococcales</taxon>
        <taxon>Chroococcaceae</taxon>
        <taxon>Chroogloeocystis</taxon>
    </lineage>
</organism>
<dbReference type="InterPro" id="IPR016787">
    <property type="entry name" value="UCP021328"/>
</dbReference>
<evidence type="ECO:0000256" key="1">
    <source>
        <dbReference type="SAM" id="MobiDB-lite"/>
    </source>
</evidence>
<keyword evidence="3" id="KW-1185">Reference proteome</keyword>
<dbReference type="STRING" id="247279.NIES1031_12695"/>
<reference evidence="2 3" key="1">
    <citation type="submission" date="2016-11" db="EMBL/GenBank/DDBJ databases">
        <title>Draft Genome Sequences of Nine Cyanobacterial Strains from Diverse Habitats.</title>
        <authorList>
            <person name="Zhu T."/>
            <person name="Hou S."/>
            <person name="Lu X."/>
            <person name="Hess W.R."/>
        </authorList>
    </citation>
    <scope>NUCLEOTIDE SEQUENCE [LARGE SCALE GENOMIC DNA]</scope>
    <source>
        <strain evidence="2 3">5.2 s.c.1</strain>
    </source>
</reference>
<evidence type="ECO:0000313" key="3">
    <source>
        <dbReference type="Proteomes" id="UP000185984"/>
    </source>
</evidence>
<sequence>MKLTILFNGQFWEGVVEINYEGCFKAGRHIFGSEPKDPEVLNFVIHSALRILENTTSSIELNVCEEKKVNPKRLAREVAKESVRGVSTMAQEVIQRELETRKKEKKVVSKAQKEAEKEQKRLLAQQKAKARHRGKG</sequence>
<gene>
    <name evidence="2" type="ORF">NIES1031_12695</name>
</gene>
<comment type="caution">
    <text evidence="2">The sequence shown here is derived from an EMBL/GenBank/DDBJ whole genome shotgun (WGS) entry which is preliminary data.</text>
</comment>
<dbReference type="RefSeq" id="WP_073549862.1">
    <property type="nucleotide sequence ID" value="NZ_CAWMVK010000043.1"/>
</dbReference>
<dbReference type="OrthoDB" id="4570726at2"/>
<protein>
    <recommendedName>
        <fullName evidence="4">DUF2992 domain-containing protein</fullName>
    </recommendedName>
</protein>
<name>A0A1U7HQT2_9CHRO</name>